<reference evidence="14 15" key="1">
    <citation type="journal article" date="2018" name="Nat. Ecol. Evol.">
        <title>Genomic signatures of mitonuclear coevolution across populations of Tigriopus californicus.</title>
        <authorList>
            <person name="Barreto F.S."/>
            <person name="Watson E.T."/>
            <person name="Lima T.G."/>
            <person name="Willett C.S."/>
            <person name="Edmands S."/>
            <person name="Li W."/>
            <person name="Burton R.S."/>
        </authorList>
    </citation>
    <scope>NUCLEOTIDE SEQUENCE [LARGE SCALE GENOMIC DNA]</scope>
    <source>
        <strain evidence="14 15">San Diego</strain>
    </source>
</reference>
<keyword evidence="3" id="KW-0813">Transport</keyword>
<comment type="caution">
    <text evidence="14">The sequence shown here is derived from an EMBL/GenBank/DDBJ whole genome shotgun (WGS) entry which is preliminary data.</text>
</comment>
<comment type="cofactor">
    <cofactor evidence="1">
        <name>heme b</name>
        <dbReference type="ChEBI" id="CHEBI:60344"/>
    </cofactor>
</comment>
<name>A0A553PQI4_TIGCA</name>
<accession>A0A553PQI4</accession>
<keyword evidence="5 12" id="KW-0812">Transmembrane</keyword>
<dbReference type="GO" id="GO:0016020">
    <property type="term" value="C:membrane"/>
    <property type="evidence" value="ECO:0007669"/>
    <property type="project" value="UniProtKB-SubCell"/>
</dbReference>
<feature type="domain" description="Cytochrome b561" evidence="13">
    <location>
        <begin position="243"/>
        <end position="487"/>
    </location>
</feature>
<evidence type="ECO:0000256" key="8">
    <source>
        <dbReference type="ARBA" id="ARBA00022989"/>
    </source>
</evidence>
<dbReference type="FunFam" id="1.20.120.1770:FF:000001">
    <property type="entry name" value="Cytochrome b reductase 1"/>
    <property type="match status" value="1"/>
</dbReference>
<dbReference type="SMART" id="SM00665">
    <property type="entry name" value="B561"/>
    <property type="match status" value="1"/>
</dbReference>
<evidence type="ECO:0000256" key="4">
    <source>
        <dbReference type="ARBA" id="ARBA00022617"/>
    </source>
</evidence>
<feature type="transmembrane region" description="Helical" evidence="12">
    <location>
        <begin position="361"/>
        <end position="386"/>
    </location>
</feature>
<evidence type="ECO:0000313" key="14">
    <source>
        <dbReference type="EMBL" id="TRY79948.1"/>
    </source>
</evidence>
<evidence type="ECO:0000256" key="5">
    <source>
        <dbReference type="ARBA" id="ARBA00022692"/>
    </source>
</evidence>
<feature type="transmembrane region" description="Helical" evidence="12">
    <location>
        <begin position="236"/>
        <end position="260"/>
    </location>
</feature>
<dbReference type="Proteomes" id="UP000318571">
    <property type="component" value="Chromosome 6"/>
</dbReference>
<keyword evidence="7" id="KW-0249">Electron transport</keyword>
<evidence type="ECO:0000313" key="15">
    <source>
        <dbReference type="Proteomes" id="UP000318571"/>
    </source>
</evidence>
<feature type="transmembrane region" description="Helical" evidence="12">
    <location>
        <begin position="280"/>
        <end position="303"/>
    </location>
</feature>
<keyword evidence="8 12" id="KW-1133">Transmembrane helix</keyword>
<dbReference type="GO" id="GO:0016491">
    <property type="term" value="F:oxidoreductase activity"/>
    <property type="evidence" value="ECO:0007669"/>
    <property type="project" value="InterPro"/>
</dbReference>
<evidence type="ECO:0000259" key="13">
    <source>
        <dbReference type="PROSITE" id="PS50939"/>
    </source>
</evidence>
<feature type="compositionally biased region" description="Polar residues" evidence="11">
    <location>
        <begin position="33"/>
        <end position="46"/>
    </location>
</feature>
<evidence type="ECO:0000256" key="10">
    <source>
        <dbReference type="ARBA" id="ARBA00023136"/>
    </source>
</evidence>
<dbReference type="STRING" id="6832.A0A553PQI4"/>
<feature type="compositionally biased region" description="Basic and acidic residues" evidence="11">
    <location>
        <begin position="1"/>
        <end position="10"/>
    </location>
</feature>
<dbReference type="EMBL" id="VCGU01000002">
    <property type="protein sequence ID" value="TRY79948.1"/>
    <property type="molecule type" value="Genomic_DNA"/>
</dbReference>
<feature type="compositionally biased region" description="Acidic residues" evidence="11">
    <location>
        <begin position="132"/>
        <end position="146"/>
    </location>
</feature>
<sequence length="507" mass="57169">MSDAERHVLETDFPLQSAPPKSTTVYHPPLDPSSDQTLTSDWSQQQPIQNSFSRLNASSPTSNKPTLKNTHKLLYHPHHQIATNSKQTTNLDFAQVCETDDDDTSSFRLPSSKTTRLRRSGSLRKAVNNDGSDQDDYEDNGHDDDDDREEVVVAHPMDSSAEAEPLFNPDQGSPRRILDMRTSRNSYSFRNNQVQTSPLNTYLGDKEQNQIFLTSQEQKRHRKHDDDSMSPMSRCWLGVLILLAQILLNGVMALCLFWVIKYHSQDYVPFAWKSNPKLEFNLHPVLMIAGFIYFMGQAMILYRTCRCCRRIWNKLLHTMLHILAIPCIVIGFIAVLDSHNLRKDKDGNPAPIPNFYSLHSWIGLTAMGLFGLQFVVGFFSFLLLLCCESATASFRANLVPLHAAFGGTTFVLAVAAACTGLTEKAFFSLSFAYSKWVAYLSDEFSDVRQNSLTGLVYTHEKFEESLAINALGAGLVALAIVIPVILAYPRFRYSPQRVIAVTHDRYS</sequence>
<evidence type="ECO:0000256" key="2">
    <source>
        <dbReference type="ARBA" id="ARBA00004141"/>
    </source>
</evidence>
<evidence type="ECO:0000256" key="1">
    <source>
        <dbReference type="ARBA" id="ARBA00001970"/>
    </source>
</evidence>
<dbReference type="InterPro" id="IPR006593">
    <property type="entry name" value="Cyt_b561/ferric_Rdtase_TM"/>
</dbReference>
<protein>
    <recommendedName>
        <fullName evidence="13">Cytochrome b561 domain-containing protein</fullName>
    </recommendedName>
</protein>
<dbReference type="Pfam" id="PF03188">
    <property type="entry name" value="Cytochrom_B561"/>
    <property type="match status" value="1"/>
</dbReference>
<keyword evidence="15" id="KW-1185">Reference proteome</keyword>
<evidence type="ECO:0000256" key="11">
    <source>
        <dbReference type="SAM" id="MobiDB-lite"/>
    </source>
</evidence>
<dbReference type="Gene3D" id="1.20.120.1770">
    <property type="match status" value="1"/>
</dbReference>
<feature type="transmembrane region" description="Helical" evidence="12">
    <location>
        <begin position="398"/>
        <end position="422"/>
    </location>
</feature>
<organism evidence="14 15">
    <name type="scientific">Tigriopus californicus</name>
    <name type="common">Marine copepod</name>
    <dbReference type="NCBI Taxonomy" id="6832"/>
    <lineage>
        <taxon>Eukaryota</taxon>
        <taxon>Metazoa</taxon>
        <taxon>Ecdysozoa</taxon>
        <taxon>Arthropoda</taxon>
        <taxon>Crustacea</taxon>
        <taxon>Multicrustacea</taxon>
        <taxon>Hexanauplia</taxon>
        <taxon>Copepoda</taxon>
        <taxon>Harpacticoida</taxon>
        <taxon>Harpacticidae</taxon>
        <taxon>Tigriopus</taxon>
    </lineage>
</organism>
<keyword evidence="10 12" id="KW-0472">Membrane</keyword>
<dbReference type="PANTHER" id="PTHR10106">
    <property type="entry name" value="CYTOCHROME B561-RELATED"/>
    <property type="match status" value="1"/>
</dbReference>
<keyword evidence="6" id="KW-0479">Metal-binding</keyword>
<keyword evidence="9" id="KW-0408">Iron</keyword>
<keyword evidence="4" id="KW-0349">Heme</keyword>
<dbReference type="GO" id="GO:0046872">
    <property type="term" value="F:metal ion binding"/>
    <property type="evidence" value="ECO:0007669"/>
    <property type="project" value="UniProtKB-KW"/>
</dbReference>
<comment type="subcellular location">
    <subcellularLocation>
        <location evidence="2">Membrane</location>
        <topology evidence="2">Multi-pass membrane protein</topology>
    </subcellularLocation>
</comment>
<dbReference type="PROSITE" id="PS50939">
    <property type="entry name" value="CYTOCHROME_B561"/>
    <property type="match status" value="1"/>
</dbReference>
<evidence type="ECO:0000256" key="9">
    <source>
        <dbReference type="ARBA" id="ARBA00023004"/>
    </source>
</evidence>
<feature type="transmembrane region" description="Helical" evidence="12">
    <location>
        <begin position="315"/>
        <end position="336"/>
    </location>
</feature>
<dbReference type="InterPro" id="IPR043205">
    <property type="entry name" value="CYB561/CYBRD1-like"/>
</dbReference>
<evidence type="ECO:0000256" key="6">
    <source>
        <dbReference type="ARBA" id="ARBA00022723"/>
    </source>
</evidence>
<dbReference type="AlphaFoldDB" id="A0A553PQI4"/>
<feature type="region of interest" description="Disordered" evidence="11">
    <location>
        <begin position="99"/>
        <end position="146"/>
    </location>
</feature>
<proteinExistence type="predicted"/>
<evidence type="ECO:0000256" key="12">
    <source>
        <dbReference type="SAM" id="Phobius"/>
    </source>
</evidence>
<feature type="region of interest" description="Disordered" evidence="11">
    <location>
        <begin position="1"/>
        <end position="46"/>
    </location>
</feature>
<dbReference type="PANTHER" id="PTHR10106:SF24">
    <property type="entry name" value="NO EXTENDED MEMORY, ISOFORM A"/>
    <property type="match status" value="1"/>
</dbReference>
<feature type="transmembrane region" description="Helical" evidence="12">
    <location>
        <begin position="466"/>
        <end position="488"/>
    </location>
</feature>
<evidence type="ECO:0000256" key="7">
    <source>
        <dbReference type="ARBA" id="ARBA00022982"/>
    </source>
</evidence>
<evidence type="ECO:0000256" key="3">
    <source>
        <dbReference type="ARBA" id="ARBA00022448"/>
    </source>
</evidence>
<gene>
    <name evidence="14" type="ORF">TCAL_06002</name>
</gene>